<keyword evidence="1" id="KW-0175">Coiled coil</keyword>
<accession>A0A2P6S298</accession>
<gene>
    <name evidence="3" type="ORF">RchiOBHm_Chr2g0159401</name>
</gene>
<comment type="caution">
    <text evidence="3">The sequence shown here is derived from an EMBL/GenBank/DDBJ whole genome shotgun (WGS) entry which is preliminary data.</text>
</comment>
<evidence type="ECO:0000313" key="3">
    <source>
        <dbReference type="EMBL" id="PRQ52797.1"/>
    </source>
</evidence>
<evidence type="ECO:0000256" key="2">
    <source>
        <dbReference type="SAM" id="MobiDB-lite"/>
    </source>
</evidence>
<dbReference type="AlphaFoldDB" id="A0A2P6S298"/>
<feature type="compositionally biased region" description="Basic residues" evidence="2">
    <location>
        <begin position="1"/>
        <end position="11"/>
    </location>
</feature>
<keyword evidence="4" id="KW-1185">Reference proteome</keyword>
<sequence>MSSHSPLRRVHFTPPPMPDTTAHPSPRSARTSSATLSVMMPPPPPKVLELSFRKRDNSYILPGESMFANGPGASAVASGFASLRPNSELPPKSPKELYNDMCAFQLDALMASHHFLRSLDAFQLKQQQQLDEASRQLKSQEEELNEQMKTKADLSHLLEDKDRQTATLKAVLDLVTRSKEKEFERGAAQMKRVSAKNFRLGWNQALTREEDMCYGGLDEFDHYYGFALMCYSPIRGILPGDVPSPTSSTSEGHGHGDEEVSSTPRSK</sequence>
<dbReference type="Gramene" id="PRQ52797">
    <property type="protein sequence ID" value="PRQ52797"/>
    <property type="gene ID" value="RchiOBHm_Chr2g0159401"/>
</dbReference>
<evidence type="ECO:0000256" key="1">
    <source>
        <dbReference type="SAM" id="Coils"/>
    </source>
</evidence>
<proteinExistence type="predicted"/>
<dbReference type="Proteomes" id="UP000238479">
    <property type="component" value="Chromosome 2"/>
</dbReference>
<feature type="region of interest" description="Disordered" evidence="2">
    <location>
        <begin position="239"/>
        <end position="267"/>
    </location>
</feature>
<evidence type="ECO:0000313" key="4">
    <source>
        <dbReference type="Proteomes" id="UP000238479"/>
    </source>
</evidence>
<reference evidence="3 4" key="1">
    <citation type="journal article" date="2018" name="Nat. Genet.">
        <title>The Rosa genome provides new insights in the design of modern roses.</title>
        <authorList>
            <person name="Bendahmane M."/>
        </authorList>
    </citation>
    <scope>NUCLEOTIDE SEQUENCE [LARGE SCALE GENOMIC DNA]</scope>
    <source>
        <strain evidence="4">cv. Old Blush</strain>
    </source>
</reference>
<feature type="region of interest" description="Disordered" evidence="2">
    <location>
        <begin position="1"/>
        <end position="44"/>
    </location>
</feature>
<organism evidence="3 4">
    <name type="scientific">Rosa chinensis</name>
    <name type="common">China rose</name>
    <dbReference type="NCBI Taxonomy" id="74649"/>
    <lineage>
        <taxon>Eukaryota</taxon>
        <taxon>Viridiplantae</taxon>
        <taxon>Streptophyta</taxon>
        <taxon>Embryophyta</taxon>
        <taxon>Tracheophyta</taxon>
        <taxon>Spermatophyta</taxon>
        <taxon>Magnoliopsida</taxon>
        <taxon>eudicotyledons</taxon>
        <taxon>Gunneridae</taxon>
        <taxon>Pentapetalae</taxon>
        <taxon>rosids</taxon>
        <taxon>fabids</taxon>
        <taxon>Rosales</taxon>
        <taxon>Rosaceae</taxon>
        <taxon>Rosoideae</taxon>
        <taxon>Rosoideae incertae sedis</taxon>
        <taxon>Rosa</taxon>
    </lineage>
</organism>
<dbReference type="EMBL" id="PDCK01000040">
    <property type="protein sequence ID" value="PRQ52797.1"/>
    <property type="molecule type" value="Genomic_DNA"/>
</dbReference>
<protein>
    <submittedName>
        <fullName evidence="3">Uncharacterized protein</fullName>
    </submittedName>
</protein>
<name>A0A2P6S298_ROSCH</name>
<feature type="coiled-coil region" evidence="1">
    <location>
        <begin position="123"/>
        <end position="157"/>
    </location>
</feature>